<keyword evidence="2" id="KW-1133">Transmembrane helix</keyword>
<proteinExistence type="predicted"/>
<evidence type="ECO:0000313" key="3">
    <source>
        <dbReference type="EMBL" id="MCW3172425.1"/>
    </source>
</evidence>
<name>A0ABT3I8M5_9GAMM</name>
<comment type="caution">
    <text evidence="3">The sequence shown here is derived from an EMBL/GenBank/DDBJ whole genome shotgun (WGS) entry which is preliminary data.</text>
</comment>
<dbReference type="InterPro" id="IPR041999">
    <property type="entry name" value="Sortase_D_1"/>
</dbReference>
<keyword evidence="2" id="KW-0472">Membrane</keyword>
<dbReference type="CDD" id="cd05828">
    <property type="entry name" value="Sortase_D_1"/>
    <property type="match status" value="1"/>
</dbReference>
<dbReference type="GO" id="GO:0016787">
    <property type="term" value="F:hydrolase activity"/>
    <property type="evidence" value="ECO:0007669"/>
    <property type="project" value="UniProtKB-KW"/>
</dbReference>
<evidence type="ECO:0000256" key="2">
    <source>
        <dbReference type="SAM" id="Phobius"/>
    </source>
</evidence>
<dbReference type="SUPFAM" id="SSF63817">
    <property type="entry name" value="Sortase"/>
    <property type="match status" value="1"/>
</dbReference>
<dbReference type="NCBIfam" id="TIGR01076">
    <property type="entry name" value="sortase_fam"/>
    <property type="match status" value="1"/>
</dbReference>
<dbReference type="InterPro" id="IPR005754">
    <property type="entry name" value="Sortase"/>
</dbReference>
<protein>
    <submittedName>
        <fullName evidence="3">Class GN sortase</fullName>
        <ecNumber evidence="3">3.4.22.-</ecNumber>
    </submittedName>
</protein>
<sequence>MLNLHSEQRFIAKGRRGKALQWLAFVMLLLLASMMMIKGGYMQAKAHFAQYLIERAFNQTLADNKPHKPWSWADTYPVAKMRFMSAKLQSAKHDLYILAGMSGRTLAFGPGLFLGGADVGEQGNTIIAGHRDSHFLRLKYIQLGDVIELQNTQGHLSQYKVTDLRVVHESQVEEMATTEDSRLTLITCYPFDSLLAEADLRYIVEAKSI</sequence>
<gene>
    <name evidence="3" type="ORF">OHT75_08040</name>
</gene>
<dbReference type="Gene3D" id="2.40.260.10">
    <property type="entry name" value="Sortase"/>
    <property type="match status" value="1"/>
</dbReference>
<dbReference type="RefSeq" id="WP_264725969.1">
    <property type="nucleotide sequence ID" value="NZ_JAPDMX010000018.1"/>
</dbReference>
<dbReference type="InterPro" id="IPR022445">
    <property type="entry name" value="Sortase_proteobact_type"/>
</dbReference>
<organism evidence="3 4">
    <name type="scientific">Shewanella subflava</name>
    <dbReference type="NCBI Taxonomy" id="2986476"/>
    <lineage>
        <taxon>Bacteria</taxon>
        <taxon>Pseudomonadati</taxon>
        <taxon>Pseudomonadota</taxon>
        <taxon>Gammaproteobacteria</taxon>
        <taxon>Alteromonadales</taxon>
        <taxon>Shewanellaceae</taxon>
        <taxon>Shewanella</taxon>
    </lineage>
</organism>
<dbReference type="Pfam" id="PF04203">
    <property type="entry name" value="Sortase"/>
    <property type="match status" value="1"/>
</dbReference>
<dbReference type="EMBL" id="JAPDMX010000018">
    <property type="protein sequence ID" value="MCW3172425.1"/>
    <property type="molecule type" value="Genomic_DNA"/>
</dbReference>
<evidence type="ECO:0000256" key="1">
    <source>
        <dbReference type="ARBA" id="ARBA00022801"/>
    </source>
</evidence>
<feature type="transmembrane region" description="Helical" evidence="2">
    <location>
        <begin position="20"/>
        <end position="37"/>
    </location>
</feature>
<evidence type="ECO:0000313" key="4">
    <source>
        <dbReference type="Proteomes" id="UP001163714"/>
    </source>
</evidence>
<dbReference type="InterPro" id="IPR023365">
    <property type="entry name" value="Sortase_dom-sf"/>
</dbReference>
<reference evidence="3" key="1">
    <citation type="submission" date="2022-10" db="EMBL/GenBank/DDBJ databases">
        <title>Shewanella flava sp. nov, isolated from the estuary of the Fenhe River into the Yellow River.</title>
        <authorList>
            <person name="Li Y."/>
        </authorList>
    </citation>
    <scope>NUCLEOTIDE SEQUENCE</scope>
    <source>
        <strain evidence="3">FYR11-62</strain>
    </source>
</reference>
<keyword evidence="2" id="KW-0812">Transmembrane</keyword>
<dbReference type="NCBIfam" id="TIGR03784">
    <property type="entry name" value="marine_sortase"/>
    <property type="match status" value="1"/>
</dbReference>
<accession>A0ABT3I8M5</accession>
<dbReference type="Proteomes" id="UP001163714">
    <property type="component" value="Unassembled WGS sequence"/>
</dbReference>
<keyword evidence="4" id="KW-1185">Reference proteome</keyword>
<dbReference type="EC" id="3.4.22.-" evidence="3"/>
<keyword evidence="1 3" id="KW-0378">Hydrolase</keyword>